<dbReference type="Gene3D" id="3.10.105.10">
    <property type="entry name" value="Dipeptide-binding Protein, Domain 3"/>
    <property type="match status" value="1"/>
</dbReference>
<dbReference type="EMBL" id="AFNT02000022">
    <property type="protein sequence ID" value="ERJ05954.1"/>
    <property type="molecule type" value="Genomic_DNA"/>
</dbReference>
<keyword evidence="5" id="KW-1185">Reference proteome</keyword>
<evidence type="ECO:0000313" key="3">
    <source>
        <dbReference type="EMBL" id="ERJ05954.1"/>
    </source>
</evidence>
<dbReference type="RefSeq" id="WP_008526434.1">
    <property type="nucleotide sequence ID" value="NC_021921.1"/>
</dbReference>
<dbReference type="GeneID" id="23799547"/>
<sequence>MRRPKNPLDELSRRQYVQAIVAASVAGAAGCTGDGDDTTEPSGNGDENGTGNGDENGTGNGTENGGGQQPVTDEFTVVDNNVPEQADMSTWQTGDRSTGKNWMTELSSARTQGLNIIIDGHTYSMPHVDGVEEVSIPAFITDYTAEPPYDMYNTYNQDMYYWDEETPIDAEARVEHDYVYYGYDGLIFNADESFKSEAVEQYRHHFWYEDGTRRLTPRNSNAPSGESELPDNGTNAYVMETDTVEGIAQTEAMPEHPGYTTPYAERYADAANTDETTTITDDLNGDRISMPRLANEGWGGGPYKLESGDDVSGTDALLHLRDNHPNNHIDVPKLRIRFATEDRAQVMRARGLVDLENGVLPMDTGNVNRNAVPDYTQEIARWLQIGGDNLIFNFNNKHLGRLWVRRAAVAAIDWNQVGANGWGPEVSEANPHHIGVLESVAEGNFSQDFLDQMYTYPIEADQELAAEWMRKAGYEKQGGSWVGPDGDSPDWDLTFNSGEAAWIGGVQTVMANLEDFGLGVTLDGNAWDTYTSRLEPPDYDYDIGLQWANFQTITGAYNDNGAWWSNPMLSGSPNTSPYFELGDDDEVDGLGRPVENVPLPSEVGSIEAPEGAYKVPDSIPGGAETYDMLDVTEGLREPGVSIDQVRERARVPARYFNYYLPNFVFHSYYNGVYGNVKDFNFPPADHEIWGSTKEYGSRNYSVIAGMPQLKYDESYPDPPADHRS</sequence>
<dbReference type="Gene3D" id="3.40.190.10">
    <property type="entry name" value="Periplasmic binding protein-like II"/>
    <property type="match status" value="1"/>
</dbReference>
<accession>F7PKM7</accession>
<evidence type="ECO:0000313" key="2">
    <source>
        <dbReference type="EMBL" id="CCQ34012.1"/>
    </source>
</evidence>
<feature type="compositionally biased region" description="Gly residues" evidence="1">
    <location>
        <begin position="46"/>
        <end position="68"/>
    </location>
</feature>
<proteinExistence type="predicted"/>
<dbReference type="HOGENOM" id="CLU_379764_0_0_2"/>
<dbReference type="AlphaFoldDB" id="F7PKM7"/>
<evidence type="ECO:0000313" key="5">
    <source>
        <dbReference type="Proteomes" id="UP000015381"/>
    </source>
</evidence>
<dbReference type="STRING" id="1033806.HTIA_1893"/>
<protein>
    <submittedName>
        <fullName evidence="2">Extracellular solute-binding protein, family 5</fullName>
    </submittedName>
    <submittedName>
        <fullName evidence="3">Membrane lipoprotein</fullName>
    </submittedName>
</protein>
<dbReference type="PROSITE" id="PS51257">
    <property type="entry name" value="PROKAR_LIPOPROTEIN"/>
    <property type="match status" value="1"/>
</dbReference>
<gene>
    <name evidence="3" type="ORF">HLRTI_001982</name>
    <name evidence="2" type="ORF">HTIA_1893</name>
</gene>
<evidence type="ECO:0000256" key="1">
    <source>
        <dbReference type="SAM" id="MobiDB-lite"/>
    </source>
</evidence>
<dbReference type="Proteomes" id="UP000015381">
    <property type="component" value="Chromosome I"/>
</dbReference>
<dbReference type="SUPFAM" id="SSF53850">
    <property type="entry name" value="Periplasmic binding protein-like II"/>
    <property type="match status" value="1"/>
</dbReference>
<keyword evidence="3" id="KW-0449">Lipoprotein</keyword>
<reference evidence="3 4" key="1">
    <citation type="journal article" date="2011" name="J. Bacteriol.">
        <title>Genome sequence of Halorhabdus tiamatea, the first archaeon isolated from a deep-sea anoxic brine lake.</title>
        <authorList>
            <person name="Antunes A."/>
            <person name="Alam I."/>
            <person name="Bajic V.B."/>
            <person name="Stingl U."/>
        </authorList>
    </citation>
    <scope>NUCLEOTIDE SEQUENCE [LARGE SCALE GENOMIC DNA]</scope>
    <source>
        <strain evidence="3 4">SARL4B</strain>
    </source>
</reference>
<evidence type="ECO:0000313" key="4">
    <source>
        <dbReference type="Proteomes" id="UP000003861"/>
    </source>
</evidence>
<name>F7PKM7_9EURY</name>
<organism evidence="3 4">
    <name type="scientific">Halorhabdus tiamatea SARL4B</name>
    <dbReference type="NCBI Taxonomy" id="1033806"/>
    <lineage>
        <taxon>Archaea</taxon>
        <taxon>Methanobacteriati</taxon>
        <taxon>Methanobacteriota</taxon>
        <taxon>Stenosarchaea group</taxon>
        <taxon>Halobacteria</taxon>
        <taxon>Halobacteriales</taxon>
        <taxon>Haloarculaceae</taxon>
        <taxon>Halorhabdus</taxon>
    </lineage>
</organism>
<dbReference type="OrthoDB" id="233597at2157"/>
<reference evidence="3 4" key="2">
    <citation type="journal article" date="2013" name="PLoS ONE">
        <title>INDIGO - INtegrated Data Warehouse of MIcrobial GenOmes with Examples from the Red Sea Extremophiles.</title>
        <authorList>
            <person name="Alam I."/>
            <person name="Antunes A."/>
            <person name="Kamau A.A."/>
            <person name="Ba Alawi W."/>
            <person name="Kalkatawi M."/>
            <person name="Stingl U."/>
            <person name="Bajic V.B."/>
        </authorList>
    </citation>
    <scope>NUCLEOTIDE SEQUENCE [LARGE SCALE GENOMIC DNA]</scope>
    <source>
        <strain evidence="3 4">SARL4B</strain>
    </source>
</reference>
<dbReference type="Proteomes" id="UP000003861">
    <property type="component" value="Unassembled WGS sequence"/>
</dbReference>
<dbReference type="EMBL" id="HF571520">
    <property type="protein sequence ID" value="CCQ34012.1"/>
    <property type="molecule type" value="Genomic_DNA"/>
</dbReference>
<feature type="region of interest" description="Disordered" evidence="1">
    <location>
        <begin position="213"/>
        <end position="234"/>
    </location>
</feature>
<dbReference type="eggNOG" id="arCOG01534">
    <property type="taxonomic scope" value="Archaea"/>
</dbReference>
<dbReference type="KEGG" id="hti:HTIA_1893"/>
<reference evidence="2 5" key="3">
    <citation type="journal article" date="2014" name="Environ. Microbiol.">
        <title>Halorhabdus tiamatea: proteogenomics and glycosidase activity measurements identify the first cultivated euryarchaeon from a deep-sea anoxic brine lake as potential polysaccharide degrader.</title>
        <authorList>
            <person name="Werner J."/>
            <person name="Ferrer M."/>
            <person name="Michel G."/>
            <person name="Mann A.J."/>
            <person name="Huang S."/>
            <person name="Juarez S."/>
            <person name="Ciordia S."/>
            <person name="Albar J.P."/>
            <person name="Alcaide M."/>
            <person name="La Cono V."/>
            <person name="Yakimov M.M."/>
            <person name="Antunes A."/>
            <person name="Taborda M."/>
            <person name="Da Costa M.S."/>
            <person name="Amann R.I."/>
            <person name="Gloeckner F.O."/>
            <person name="Golyshina O.V."/>
            <person name="Golyshin P.N."/>
            <person name="Teeling H."/>
        </authorList>
    </citation>
    <scope>NUCLEOTIDE SEQUENCE [LARGE SCALE GENOMIC DNA]</scope>
    <source>
        <strain evidence="5">SARL4B</strain>
        <strain evidence="2">Type strain: SARL4B</strain>
    </source>
</reference>
<feature type="region of interest" description="Disordered" evidence="1">
    <location>
        <begin position="28"/>
        <end position="73"/>
    </location>
</feature>